<evidence type="ECO:0000256" key="4">
    <source>
        <dbReference type="ARBA" id="ARBA00022574"/>
    </source>
</evidence>
<keyword evidence="5 14" id="KW-0507">mRNA processing</keyword>
<keyword evidence="10 14" id="KW-0833">Ubl conjugation pathway</keyword>
<dbReference type="UniPathway" id="UPA00143"/>
<evidence type="ECO:0000313" key="17">
    <source>
        <dbReference type="Proteomes" id="UP000238350"/>
    </source>
</evidence>
<comment type="subunit">
    <text evidence="14">Homotetramer.</text>
</comment>
<dbReference type="InterPro" id="IPR055340">
    <property type="entry name" value="RING-Ubox_PRP19"/>
</dbReference>
<dbReference type="GO" id="GO:0071006">
    <property type="term" value="C:U2-type catalytic step 1 spliceosome"/>
    <property type="evidence" value="ECO:0007669"/>
    <property type="project" value="TreeGrafter"/>
</dbReference>
<dbReference type="InterPro" id="IPR013915">
    <property type="entry name" value="Prp19_cc"/>
</dbReference>
<comment type="pathway">
    <text evidence="2 14">Protein modification; protein ubiquitination.</text>
</comment>
<dbReference type="Proteomes" id="UP000238350">
    <property type="component" value="Unassembled WGS sequence"/>
</dbReference>
<evidence type="ECO:0000256" key="1">
    <source>
        <dbReference type="ARBA" id="ARBA00004123"/>
    </source>
</evidence>
<dbReference type="PROSITE" id="PS51698">
    <property type="entry name" value="U_BOX"/>
    <property type="match status" value="1"/>
</dbReference>
<keyword evidence="7 14" id="KW-0747">Spliceosome</keyword>
<dbReference type="OrthoDB" id="687049at2759"/>
<dbReference type="FunFam" id="3.30.40.10:FF:000027">
    <property type="entry name" value="Pre-mRNA-processing factor 19, putative"/>
    <property type="match status" value="1"/>
</dbReference>
<evidence type="ECO:0000256" key="11">
    <source>
        <dbReference type="ARBA" id="ARBA00023187"/>
    </source>
</evidence>
<accession>A0A2T0FJ42</accession>
<evidence type="ECO:0000256" key="6">
    <source>
        <dbReference type="ARBA" id="ARBA00022679"/>
    </source>
</evidence>
<dbReference type="GO" id="GO:0000974">
    <property type="term" value="C:Prp19 complex"/>
    <property type="evidence" value="ECO:0007669"/>
    <property type="project" value="UniProtKB-UniRule"/>
</dbReference>
<keyword evidence="4" id="KW-0853">WD repeat</keyword>
<dbReference type="Pfam" id="PF08606">
    <property type="entry name" value="Prp19"/>
    <property type="match status" value="1"/>
</dbReference>
<evidence type="ECO:0000256" key="9">
    <source>
        <dbReference type="ARBA" id="ARBA00022763"/>
    </source>
</evidence>
<reference evidence="16 17" key="1">
    <citation type="submission" date="2017-04" db="EMBL/GenBank/DDBJ databases">
        <title>Genome sequencing of [Candida] sorbophila.</title>
        <authorList>
            <person name="Ahn J.O."/>
        </authorList>
    </citation>
    <scope>NUCLEOTIDE SEQUENCE [LARGE SCALE GENOMIC DNA]</scope>
    <source>
        <strain evidence="16 17">DS02</strain>
    </source>
</reference>
<evidence type="ECO:0000256" key="3">
    <source>
        <dbReference type="ARBA" id="ARBA00006388"/>
    </source>
</evidence>
<keyword evidence="6 14" id="KW-0808">Transferase</keyword>
<comment type="function">
    <text evidence="14">Ubiquitin-protein ligase which is mainly involved pre-mRNA splicing and DNA repair. Required for pre-mRNA splicing as component of the spliceosome.</text>
</comment>
<evidence type="ECO:0000256" key="8">
    <source>
        <dbReference type="ARBA" id="ARBA00022737"/>
    </source>
</evidence>
<keyword evidence="11 14" id="KW-0508">mRNA splicing</keyword>
<evidence type="ECO:0000259" key="15">
    <source>
        <dbReference type="PROSITE" id="PS51698"/>
    </source>
</evidence>
<evidence type="ECO:0000256" key="5">
    <source>
        <dbReference type="ARBA" id="ARBA00022664"/>
    </source>
</evidence>
<proteinExistence type="inferred from homology"/>
<dbReference type="GO" id="GO:0000398">
    <property type="term" value="P:mRNA splicing, via spliceosome"/>
    <property type="evidence" value="ECO:0007669"/>
    <property type="project" value="InterPro"/>
</dbReference>
<dbReference type="CDD" id="cd16656">
    <property type="entry name" value="RING-Ubox_PRP19"/>
    <property type="match status" value="1"/>
</dbReference>
<dbReference type="EC" id="2.3.2.27" evidence="14"/>
<dbReference type="GO" id="GO:0006281">
    <property type="term" value="P:DNA repair"/>
    <property type="evidence" value="ECO:0007669"/>
    <property type="project" value="UniProtKB-KW"/>
</dbReference>
<dbReference type="InterPro" id="IPR038959">
    <property type="entry name" value="Prp19"/>
</dbReference>
<keyword evidence="13 14" id="KW-0539">Nucleus</keyword>
<feature type="domain" description="U-box" evidence="15">
    <location>
        <begin position="1"/>
        <end position="70"/>
    </location>
</feature>
<gene>
    <name evidence="16" type="ORF">B9G98_02643</name>
</gene>
<dbReference type="Gene3D" id="3.30.40.10">
    <property type="entry name" value="Zinc/RING finger domain, C3HC4 (zinc finger)"/>
    <property type="match status" value="1"/>
</dbReference>
<dbReference type="RefSeq" id="XP_024664968.1">
    <property type="nucleotide sequence ID" value="XM_024809200.1"/>
</dbReference>
<comment type="catalytic activity">
    <reaction evidence="14">
        <text>S-ubiquitinyl-[E2 ubiquitin-conjugating enzyme]-L-cysteine + [acceptor protein]-L-lysine = [E2 ubiquitin-conjugating enzyme]-L-cysteine + N(6)-ubiquitinyl-[acceptor protein]-L-lysine.</text>
        <dbReference type="EC" id="2.3.2.27"/>
    </reaction>
</comment>
<evidence type="ECO:0000256" key="10">
    <source>
        <dbReference type="ARBA" id="ARBA00022786"/>
    </source>
</evidence>
<dbReference type="STRING" id="45607.A0A2T0FJ42"/>
<comment type="similarity">
    <text evidence="3 14">Belongs to the WD repeat PRP19 family.</text>
</comment>
<comment type="caution">
    <text evidence="16">The sequence shown here is derived from an EMBL/GenBank/DDBJ whole genome shotgun (WGS) entry which is preliminary data.</text>
</comment>
<keyword evidence="8" id="KW-0677">Repeat</keyword>
<dbReference type="GeneID" id="36516391"/>
<protein>
    <recommendedName>
        <fullName evidence="14">Pre-mRNA-processing factor 19</fullName>
        <ecNumber evidence="14">2.3.2.27</ecNumber>
    </recommendedName>
</protein>
<sequence length="453" mass="50669">MNCSLSGDSAIHPVLSPTSGRVFERSVIEEYIKEHGKDPVSGDSLSTSDLIAIDTQPLLPKSVKNASIPGLLMSLQSEYNALVLEGYELRHELQQTRADLSSALVRNDASLRVIARLKSERDQSRQALYEIGQPLPATKRRPVEPATSKLGLDMELIGETTRQLVKQRKVTNKSRKRPDYKLMKLIPGIKIFAGPYAGSFDFQKQVVVADSDTLYQLPFNEWDENIRVVEGPAPKDFEHLFWFDHRSFVVTSKAILENNAPVCDYIANARFHPSGYIIGLEKGKLVAYDKTFSKRDFGTAVTMNGFEIHPDGDIIFCKTDKSLELYSFKKNETVASIDIVAKEVAFSSNGYTVALANDDGLYLYDLRGEAPPQCVDTELRPTKISFDGEGKLLASLDEDGSLAIFEFKNKTLSLLEIPVTDVSDFAWLDQRLVVVNPSEQKLRTMYLFEPSIL</sequence>
<evidence type="ECO:0000256" key="2">
    <source>
        <dbReference type="ARBA" id="ARBA00004906"/>
    </source>
</evidence>
<dbReference type="InterPro" id="IPR013083">
    <property type="entry name" value="Znf_RING/FYVE/PHD"/>
</dbReference>
<evidence type="ECO:0000256" key="14">
    <source>
        <dbReference type="RuleBase" id="RU367101"/>
    </source>
</evidence>
<dbReference type="SUPFAM" id="SSF57850">
    <property type="entry name" value="RING/U-box"/>
    <property type="match status" value="1"/>
</dbReference>
<dbReference type="EMBL" id="NDIQ01000021">
    <property type="protein sequence ID" value="PRT55023.1"/>
    <property type="molecule type" value="Genomic_DNA"/>
</dbReference>
<evidence type="ECO:0000256" key="12">
    <source>
        <dbReference type="ARBA" id="ARBA00023204"/>
    </source>
</evidence>
<dbReference type="InterPro" id="IPR003613">
    <property type="entry name" value="Ubox_domain"/>
</dbReference>
<dbReference type="PANTHER" id="PTHR43995:SF1">
    <property type="entry name" value="PRE-MRNA-PROCESSING FACTOR 19"/>
    <property type="match status" value="1"/>
</dbReference>
<name>A0A2T0FJ42_9ASCO</name>
<dbReference type="GO" id="GO:0061630">
    <property type="term" value="F:ubiquitin protein ligase activity"/>
    <property type="evidence" value="ECO:0007669"/>
    <property type="project" value="UniProtKB-UniRule"/>
</dbReference>
<dbReference type="PANTHER" id="PTHR43995">
    <property type="entry name" value="PRE-MRNA-PROCESSING FACTOR 19"/>
    <property type="match status" value="1"/>
</dbReference>
<dbReference type="GO" id="GO:0005737">
    <property type="term" value="C:cytoplasm"/>
    <property type="evidence" value="ECO:0007669"/>
    <property type="project" value="TreeGrafter"/>
</dbReference>
<evidence type="ECO:0000256" key="7">
    <source>
        <dbReference type="ARBA" id="ARBA00022728"/>
    </source>
</evidence>
<evidence type="ECO:0000256" key="13">
    <source>
        <dbReference type="ARBA" id="ARBA00023242"/>
    </source>
</evidence>
<dbReference type="GO" id="GO:0070534">
    <property type="term" value="P:protein K63-linked ubiquitination"/>
    <property type="evidence" value="ECO:0007669"/>
    <property type="project" value="UniProtKB-UniRule"/>
</dbReference>
<dbReference type="SUPFAM" id="SSF101898">
    <property type="entry name" value="NHL repeat"/>
    <property type="match status" value="1"/>
</dbReference>
<dbReference type="SMART" id="SM00504">
    <property type="entry name" value="Ubox"/>
    <property type="match status" value="1"/>
</dbReference>
<organism evidence="16 17">
    <name type="scientific">Wickerhamiella sorbophila</name>
    <dbReference type="NCBI Taxonomy" id="45607"/>
    <lineage>
        <taxon>Eukaryota</taxon>
        <taxon>Fungi</taxon>
        <taxon>Dikarya</taxon>
        <taxon>Ascomycota</taxon>
        <taxon>Saccharomycotina</taxon>
        <taxon>Dipodascomycetes</taxon>
        <taxon>Dipodascales</taxon>
        <taxon>Trichomonascaceae</taxon>
        <taxon>Wickerhamiella</taxon>
    </lineage>
</organism>
<evidence type="ECO:0000313" key="16">
    <source>
        <dbReference type="EMBL" id="PRT55023.1"/>
    </source>
</evidence>
<dbReference type="AlphaFoldDB" id="A0A2T0FJ42"/>
<keyword evidence="17" id="KW-1185">Reference proteome</keyword>
<dbReference type="InterPro" id="IPR015943">
    <property type="entry name" value="WD40/YVTN_repeat-like_dom_sf"/>
</dbReference>
<comment type="subcellular location">
    <subcellularLocation>
        <location evidence="1 14">Nucleus</location>
    </subcellularLocation>
</comment>
<dbReference type="Gene3D" id="2.130.10.10">
    <property type="entry name" value="YVTN repeat-like/Quinoprotein amine dehydrogenase"/>
    <property type="match status" value="1"/>
</dbReference>
<keyword evidence="12 14" id="KW-0234">DNA repair</keyword>
<keyword evidence="9 14" id="KW-0227">DNA damage</keyword>